<dbReference type="RefSeq" id="WP_199034576.1">
    <property type="nucleotide sequence ID" value="NZ_JAELXS010000001.1"/>
</dbReference>
<proteinExistence type="predicted"/>
<keyword evidence="4" id="KW-1185">Reference proteome</keyword>
<evidence type="ECO:0000256" key="2">
    <source>
        <dbReference type="SAM" id="MobiDB-lite"/>
    </source>
</evidence>
<keyword evidence="1" id="KW-0175">Coiled coil</keyword>
<organism evidence="3 4">
    <name type="scientific">Sphingomonas mollis</name>
    <dbReference type="NCBI Taxonomy" id="2795726"/>
    <lineage>
        <taxon>Bacteria</taxon>
        <taxon>Pseudomonadati</taxon>
        <taxon>Pseudomonadota</taxon>
        <taxon>Alphaproteobacteria</taxon>
        <taxon>Sphingomonadales</taxon>
        <taxon>Sphingomonadaceae</taxon>
        <taxon>Sphingomonas</taxon>
    </lineage>
</organism>
<reference evidence="4" key="1">
    <citation type="submission" date="2020-12" db="EMBL/GenBank/DDBJ databases">
        <title>Hymenobacter sp.</title>
        <authorList>
            <person name="Kim M.K."/>
        </authorList>
    </citation>
    <scope>NUCLEOTIDE SEQUENCE [LARGE SCALE GENOMIC DNA]</scope>
    <source>
        <strain evidence="4">BT553</strain>
    </source>
</reference>
<feature type="coiled-coil region" evidence="1">
    <location>
        <begin position="102"/>
        <end position="165"/>
    </location>
</feature>
<evidence type="ECO:0000313" key="3">
    <source>
        <dbReference type="EMBL" id="MBJ6120597.1"/>
    </source>
</evidence>
<accession>A0ABS0XKM5</accession>
<dbReference type="EMBL" id="JAELXS010000001">
    <property type="protein sequence ID" value="MBJ6120597.1"/>
    <property type="molecule type" value="Genomic_DNA"/>
</dbReference>
<feature type="region of interest" description="Disordered" evidence="2">
    <location>
        <begin position="74"/>
        <end position="101"/>
    </location>
</feature>
<name>A0ABS0XKM5_9SPHN</name>
<dbReference type="Proteomes" id="UP000640426">
    <property type="component" value="Unassembled WGS sequence"/>
</dbReference>
<gene>
    <name evidence="3" type="ORF">JAO74_02195</name>
</gene>
<protein>
    <recommendedName>
        <fullName evidence="5">Cell envelope biogenesis protein TolA</fullName>
    </recommendedName>
</protein>
<sequence>MARALKVFRMPIGFHDAYVAAPSRKAALAAWGADRDLFARGIAEEVTDAELMAEPLASPGTVIRRSRGSAAEQMAALPADKKPKVRAKTTSRNLPKPDRAELEQAEQAIEDAAAYARKTTQAFDRRAATLARERREAERRQADDLARLEEMRDKAAAAYERAMAIWRDR</sequence>
<evidence type="ECO:0000256" key="1">
    <source>
        <dbReference type="SAM" id="Coils"/>
    </source>
</evidence>
<evidence type="ECO:0000313" key="4">
    <source>
        <dbReference type="Proteomes" id="UP000640426"/>
    </source>
</evidence>
<evidence type="ECO:0008006" key="5">
    <source>
        <dbReference type="Google" id="ProtNLM"/>
    </source>
</evidence>
<comment type="caution">
    <text evidence="3">The sequence shown here is derived from an EMBL/GenBank/DDBJ whole genome shotgun (WGS) entry which is preliminary data.</text>
</comment>